<organism evidence="2 3">
    <name type="scientific">Thalassiosira oceanica</name>
    <name type="common">Marine diatom</name>
    <dbReference type="NCBI Taxonomy" id="159749"/>
    <lineage>
        <taxon>Eukaryota</taxon>
        <taxon>Sar</taxon>
        <taxon>Stramenopiles</taxon>
        <taxon>Ochrophyta</taxon>
        <taxon>Bacillariophyta</taxon>
        <taxon>Coscinodiscophyceae</taxon>
        <taxon>Thalassiosirophycidae</taxon>
        <taxon>Thalassiosirales</taxon>
        <taxon>Thalassiosiraceae</taxon>
        <taxon>Thalassiosira</taxon>
    </lineage>
</organism>
<dbReference type="Proteomes" id="UP000266841">
    <property type="component" value="Unassembled WGS sequence"/>
</dbReference>
<name>K0RLE0_THAOC</name>
<sequence length="162" mass="16790">SPVLAPLWEGRESAVCPADGHAVSTAAAECAAHLLLRRPRGRGGGERGGFVRRRGRVPRRACRGTSARPGEGGGSSQGEAEDAARDALARDLNKLDVPPAGPLRGGSTAPARPSGGRPAAAAVRRGSFVAGALPVAREAGRTHTTINYMYERSLNSDSFQLE</sequence>
<feature type="region of interest" description="Disordered" evidence="1">
    <location>
        <begin position="38"/>
        <end position="122"/>
    </location>
</feature>
<reference evidence="2 3" key="1">
    <citation type="journal article" date="2012" name="Genome Biol.">
        <title>Genome and low-iron response of an oceanic diatom adapted to chronic iron limitation.</title>
        <authorList>
            <person name="Lommer M."/>
            <person name="Specht M."/>
            <person name="Roy A.S."/>
            <person name="Kraemer L."/>
            <person name="Andreson R."/>
            <person name="Gutowska M.A."/>
            <person name="Wolf J."/>
            <person name="Bergner S.V."/>
            <person name="Schilhabel M.B."/>
            <person name="Klostermeier U.C."/>
            <person name="Beiko R.G."/>
            <person name="Rosenstiel P."/>
            <person name="Hippler M."/>
            <person name="Laroche J."/>
        </authorList>
    </citation>
    <scope>NUCLEOTIDE SEQUENCE [LARGE SCALE GENOMIC DNA]</scope>
    <source>
        <strain evidence="2 3">CCMP1005</strain>
    </source>
</reference>
<gene>
    <name evidence="2" type="ORF">THAOC_27532</name>
</gene>
<dbReference type="AlphaFoldDB" id="K0RLE0"/>
<feature type="compositionally biased region" description="Basic residues" evidence="1">
    <location>
        <begin position="50"/>
        <end position="62"/>
    </location>
</feature>
<feature type="compositionally biased region" description="Basic and acidic residues" evidence="1">
    <location>
        <begin position="82"/>
        <end position="94"/>
    </location>
</feature>
<proteinExistence type="predicted"/>
<feature type="non-terminal residue" evidence="2">
    <location>
        <position position="1"/>
    </location>
</feature>
<evidence type="ECO:0000256" key="1">
    <source>
        <dbReference type="SAM" id="MobiDB-lite"/>
    </source>
</evidence>
<feature type="compositionally biased region" description="Low complexity" evidence="1">
    <location>
        <begin position="109"/>
        <end position="122"/>
    </location>
</feature>
<keyword evidence="3" id="KW-1185">Reference proteome</keyword>
<dbReference type="EMBL" id="AGNL01038514">
    <property type="protein sequence ID" value="EJK53094.1"/>
    <property type="molecule type" value="Genomic_DNA"/>
</dbReference>
<protein>
    <submittedName>
        <fullName evidence="2">Uncharacterized protein</fullName>
    </submittedName>
</protein>
<evidence type="ECO:0000313" key="2">
    <source>
        <dbReference type="EMBL" id="EJK53094.1"/>
    </source>
</evidence>
<evidence type="ECO:0000313" key="3">
    <source>
        <dbReference type="Proteomes" id="UP000266841"/>
    </source>
</evidence>
<comment type="caution">
    <text evidence="2">The sequence shown here is derived from an EMBL/GenBank/DDBJ whole genome shotgun (WGS) entry which is preliminary data.</text>
</comment>
<accession>K0RLE0</accession>